<name>A0A8A3PN75_9HELO</name>
<evidence type="ECO:0000256" key="1">
    <source>
        <dbReference type="SAM" id="MobiDB-lite"/>
    </source>
</evidence>
<feature type="region of interest" description="Disordered" evidence="1">
    <location>
        <begin position="1"/>
        <end position="73"/>
    </location>
</feature>
<protein>
    <submittedName>
        <fullName evidence="2">Uncharacterized protein</fullName>
    </submittedName>
</protein>
<accession>A0A8A3PN75</accession>
<dbReference type="EMBL" id="CP063411">
    <property type="protein sequence ID" value="QSZ36395.1"/>
    <property type="molecule type" value="Genomic_DNA"/>
</dbReference>
<dbReference type="AlphaFoldDB" id="A0A8A3PN75"/>
<gene>
    <name evidence="2" type="ORF">DSL72_006271</name>
</gene>
<reference evidence="2" key="1">
    <citation type="submission" date="2020-10" db="EMBL/GenBank/DDBJ databases">
        <title>Genome Sequence of Monilinia vaccinii-corymbosi Sheds Light on Mummy Berry Disease Infection of Blueberry and Mating Type.</title>
        <authorList>
            <person name="Yow A.G."/>
            <person name="Zhang Y."/>
            <person name="Bansal K."/>
            <person name="Eacker S.M."/>
            <person name="Sullivan S."/>
            <person name="Liachko I."/>
            <person name="Cubeta M.A."/>
            <person name="Rollins J.A."/>
            <person name="Ashrafi H."/>
        </authorList>
    </citation>
    <scope>NUCLEOTIDE SEQUENCE</scope>
    <source>
        <strain evidence="2">RL-1</strain>
    </source>
</reference>
<evidence type="ECO:0000313" key="3">
    <source>
        <dbReference type="Proteomes" id="UP000672032"/>
    </source>
</evidence>
<dbReference type="Proteomes" id="UP000672032">
    <property type="component" value="Chromosome 7"/>
</dbReference>
<sequence length="366" mass="41071">MSNQHSSEGHHSGNNQNHPYSNCQDRNSSYAQTQEHHMSPSNAHPYSNYQDQNFSYGQTQGHHMSPSNAYSNSGVEYGGENAFYNNTLNQQYGNSNIAPDTPSLLAYNQSTAYSGGQNELDNAHQPYPIAPTTPTSFFNNDNSSNRMQTQGDVNHQGGELQSPERNHQGLTASTWHDPRIPPHTQTFNGYNPIQTPLNYVQPGSMVDIALYSGRLNTPEKLAEINALGSQFTAPNFGVNAADARKGPTLPDVRCRRKDCQTMLRPDTPYLACEEHRGFYTDWDPSYCWKELMSEKFLTSCFKYFVNGQCTGKRVLTNNGRLGPLCTTHTKQRYISSKMNGEWYEGRCEGFIDLPSGYSTLIKQEQS</sequence>
<organism evidence="2 3">
    <name type="scientific">Monilinia vaccinii-corymbosi</name>
    <dbReference type="NCBI Taxonomy" id="61207"/>
    <lineage>
        <taxon>Eukaryota</taxon>
        <taxon>Fungi</taxon>
        <taxon>Dikarya</taxon>
        <taxon>Ascomycota</taxon>
        <taxon>Pezizomycotina</taxon>
        <taxon>Leotiomycetes</taxon>
        <taxon>Helotiales</taxon>
        <taxon>Sclerotiniaceae</taxon>
        <taxon>Monilinia</taxon>
    </lineage>
</organism>
<keyword evidence="3" id="KW-1185">Reference proteome</keyword>
<evidence type="ECO:0000313" key="2">
    <source>
        <dbReference type="EMBL" id="QSZ36395.1"/>
    </source>
</evidence>
<proteinExistence type="predicted"/>